<dbReference type="PANTHER" id="PTHR30305:SF1">
    <property type="entry name" value="HPR KINASE_PHOSPHORYLASE"/>
    <property type="match status" value="1"/>
</dbReference>
<evidence type="ECO:0000259" key="1">
    <source>
        <dbReference type="Pfam" id="PF07475"/>
    </source>
</evidence>
<evidence type="ECO:0000313" key="3">
    <source>
        <dbReference type="Proteomes" id="UP000004679"/>
    </source>
</evidence>
<dbReference type="OrthoDB" id="9778803at2"/>
<dbReference type="GO" id="GO:0000155">
    <property type="term" value="F:phosphorelay sensor kinase activity"/>
    <property type="evidence" value="ECO:0007669"/>
    <property type="project" value="InterPro"/>
</dbReference>
<dbReference type="GO" id="GO:0006109">
    <property type="term" value="P:regulation of carbohydrate metabolic process"/>
    <property type="evidence" value="ECO:0007669"/>
    <property type="project" value="InterPro"/>
</dbReference>
<dbReference type="InterPro" id="IPR027417">
    <property type="entry name" value="P-loop_NTPase"/>
</dbReference>
<accession>C0N2W0</accession>
<name>C0N2W0_9GAMM</name>
<dbReference type="GO" id="GO:0005524">
    <property type="term" value="F:ATP binding"/>
    <property type="evidence" value="ECO:0007669"/>
    <property type="project" value="InterPro"/>
</dbReference>
<dbReference type="Proteomes" id="UP000004679">
    <property type="component" value="Unassembled WGS sequence"/>
</dbReference>
<dbReference type="EMBL" id="GG657887">
    <property type="protein sequence ID" value="EEF80917.1"/>
    <property type="molecule type" value="Genomic_DNA"/>
</dbReference>
<gene>
    <name evidence="2" type="ORF">MDMS009_506</name>
</gene>
<keyword evidence="3" id="KW-1185">Reference proteome</keyword>
<evidence type="ECO:0000313" key="2">
    <source>
        <dbReference type="EMBL" id="EEF80917.1"/>
    </source>
</evidence>
<proteinExistence type="predicted"/>
<dbReference type="CDD" id="cd01918">
    <property type="entry name" value="HprK_C"/>
    <property type="match status" value="1"/>
</dbReference>
<reference evidence="2 3" key="1">
    <citation type="journal article" date="2011" name="J. Bacteriol.">
        <title>Draft genome sequence of the chemolithoheterotrophic, halophilic methylotroph Methylophaga thiooxydans DMS010.</title>
        <authorList>
            <person name="Boden R."/>
            <person name="Ferriera S."/>
            <person name="Johnson J."/>
            <person name="Kelly D.P."/>
            <person name="Murrell J.C."/>
            <person name="Schafer H."/>
        </authorList>
    </citation>
    <scope>NUCLEOTIDE SEQUENCE [LARGE SCALE GENOMIC DNA]</scope>
    <source>
        <strain evidence="2 3">DMS010</strain>
    </source>
</reference>
<dbReference type="Pfam" id="PF07475">
    <property type="entry name" value="Hpr_kinase_C"/>
    <property type="match status" value="1"/>
</dbReference>
<dbReference type="InterPro" id="IPR011104">
    <property type="entry name" value="Hpr_kin/Pase_C"/>
</dbReference>
<dbReference type="HOGENOM" id="CLU_052030_1_1_6"/>
<dbReference type="SUPFAM" id="SSF53795">
    <property type="entry name" value="PEP carboxykinase-like"/>
    <property type="match status" value="1"/>
</dbReference>
<feature type="domain" description="HPr kinase/phosphorylase C-terminal" evidence="1">
    <location>
        <begin position="7"/>
        <end position="131"/>
    </location>
</feature>
<dbReference type="AlphaFoldDB" id="C0N2W0"/>
<organism evidence="2 3">
    <name type="scientific">Methylophaga thiooxydans DMS010</name>
    <dbReference type="NCBI Taxonomy" id="637616"/>
    <lineage>
        <taxon>Bacteria</taxon>
        <taxon>Pseudomonadati</taxon>
        <taxon>Pseudomonadota</taxon>
        <taxon>Gammaproteobacteria</taxon>
        <taxon>Thiotrichales</taxon>
        <taxon>Piscirickettsiaceae</taxon>
        <taxon>Methylophaga</taxon>
    </lineage>
</organism>
<sequence length="172" mass="18667">MPDKQQTESRHGVMVCINGHGVLITGAAGIGKSSLALELLIQGHQLVADDVVELTRIEQSLTASSPSMLKGLLHTRELGTINIEQQFGQHAVLDSSPVHYQLKLSATLSGNTTLEASSPDATLLQKPIQTLCLSMMNPASISSRLLVWLDLQQTTNNGKQTLMQRQQQQMSQ</sequence>
<dbReference type="PANTHER" id="PTHR30305">
    <property type="entry name" value="PROTEIN YJDM-RELATED"/>
    <property type="match status" value="1"/>
</dbReference>
<dbReference type="Gene3D" id="3.40.50.300">
    <property type="entry name" value="P-loop containing nucleotide triphosphate hydrolases"/>
    <property type="match status" value="1"/>
</dbReference>
<dbReference type="RefSeq" id="WP_008290304.1">
    <property type="nucleotide sequence ID" value="NZ_GG657887.1"/>
</dbReference>
<protein>
    <recommendedName>
        <fullName evidence="1">HPr kinase/phosphorylase C-terminal domain-containing protein</fullName>
    </recommendedName>
</protein>